<dbReference type="CDD" id="cd00146">
    <property type="entry name" value="PKD"/>
    <property type="match status" value="2"/>
</dbReference>
<feature type="domain" description="PKD" evidence="2">
    <location>
        <begin position="916"/>
        <end position="984"/>
    </location>
</feature>
<dbReference type="PANTHER" id="PTHR35580:SF1">
    <property type="entry name" value="PHYTASE-LIKE DOMAIN-CONTAINING PROTEIN"/>
    <property type="match status" value="1"/>
</dbReference>
<dbReference type="InterPro" id="IPR022409">
    <property type="entry name" value="PKD/Chitinase_dom"/>
</dbReference>
<dbReference type="Pfam" id="PF13585">
    <property type="entry name" value="CHU_C"/>
    <property type="match status" value="1"/>
</dbReference>
<proteinExistence type="predicted"/>
<dbReference type="Proteomes" id="UP000612233">
    <property type="component" value="Unassembled WGS sequence"/>
</dbReference>
<feature type="domain" description="PKD" evidence="2">
    <location>
        <begin position="784"/>
        <end position="833"/>
    </location>
</feature>
<dbReference type="PANTHER" id="PTHR35580">
    <property type="entry name" value="CELL SURFACE GLYCOPROTEIN (S-LAYER PROTEIN)-LIKE PROTEIN"/>
    <property type="match status" value="1"/>
</dbReference>
<dbReference type="InterPro" id="IPR057708">
    <property type="entry name" value="DUF7948"/>
</dbReference>
<comment type="caution">
    <text evidence="3">The sequence shown here is derived from an EMBL/GenBank/DDBJ whole genome shotgun (WGS) entry which is preliminary data.</text>
</comment>
<evidence type="ECO:0000256" key="1">
    <source>
        <dbReference type="SAM" id="SignalP"/>
    </source>
</evidence>
<accession>A0A927BE58</accession>
<evidence type="ECO:0000259" key="2">
    <source>
        <dbReference type="PROSITE" id="PS50093"/>
    </source>
</evidence>
<dbReference type="NCBIfam" id="TIGR04131">
    <property type="entry name" value="Bac_Flav_CTERM"/>
    <property type="match status" value="1"/>
</dbReference>
<reference evidence="3" key="1">
    <citation type="submission" date="2020-09" db="EMBL/GenBank/DDBJ databases">
        <authorList>
            <person name="Kim M.K."/>
        </authorList>
    </citation>
    <scope>NUCLEOTIDE SEQUENCE</scope>
    <source>
        <strain evidence="3">BT664</strain>
    </source>
</reference>
<dbReference type="PROSITE" id="PS50093">
    <property type="entry name" value="PKD"/>
    <property type="match status" value="2"/>
</dbReference>
<name>A0A927BE58_9BACT</name>
<dbReference type="InterPro" id="IPR035986">
    <property type="entry name" value="PKD_dom_sf"/>
</dbReference>
<dbReference type="EMBL" id="JACXAD010000011">
    <property type="protein sequence ID" value="MBD2768434.1"/>
    <property type="molecule type" value="Genomic_DNA"/>
</dbReference>
<dbReference type="InterPro" id="IPR026341">
    <property type="entry name" value="T9SS_type_B"/>
</dbReference>
<keyword evidence="1" id="KW-0732">Signal</keyword>
<dbReference type="SUPFAM" id="SSF49299">
    <property type="entry name" value="PKD domain"/>
    <property type="match status" value="2"/>
</dbReference>
<dbReference type="AlphaFoldDB" id="A0A927BE58"/>
<gene>
    <name evidence="3" type="ORF">IC235_11085</name>
</gene>
<dbReference type="InterPro" id="IPR000601">
    <property type="entry name" value="PKD_dom"/>
</dbReference>
<dbReference type="InterPro" id="IPR052918">
    <property type="entry name" value="Motility_Chemotaxis_Reg"/>
</dbReference>
<dbReference type="InterPro" id="IPR013783">
    <property type="entry name" value="Ig-like_fold"/>
</dbReference>
<organism evidence="3 4">
    <name type="scientific">Hymenobacter montanus</name>
    <dbReference type="NCBI Taxonomy" id="2771359"/>
    <lineage>
        <taxon>Bacteria</taxon>
        <taxon>Pseudomonadati</taxon>
        <taxon>Bacteroidota</taxon>
        <taxon>Cytophagia</taxon>
        <taxon>Cytophagales</taxon>
        <taxon>Hymenobacteraceae</taxon>
        <taxon>Hymenobacter</taxon>
    </lineage>
</organism>
<dbReference type="Pfam" id="PF18911">
    <property type="entry name" value="PKD_4"/>
    <property type="match status" value="1"/>
</dbReference>
<sequence>MHTSTLLRQPFLRLASLSAILAVTLATPTMATNPTAKVVASPATTQLEFVANGNQWPQSVLFATDVPGGKLFFERNRLVQALYDVKQIEALHDKGPDNQQHRLKAHAYSVTFVGADLQATAKGEAPTGSANNYFIGNDRAKWASNVPIYNEVRYEKIYPGTSLRFYTHDSHLEYDFELAPGADARQIKLRYEGQQKLSLVNGALQITTSVGTVVEQAAIAYQLLKDRRVPVPCKYRLDSNNNLTFDFPQGYNHALPLVIDPVLVYSTYSGSAASNYGYTATFDEQGNLYAGGVVFNQGYPTTIGAYDVSYEAGQDYGIMKFNPAAAGAASRVYGTYIGGGGDDHPHSMVVDPMGNLVILGSTNSGNFPTTVGAYDPSYNSGIDIVISKLSANGQQLLASTFLGNSGLDGQTPSTLRKNYGDAYRGDITTDAEGNIYLASNSASANFPIVGGFQPTLAGNADAVVVKMNSGLSSLVWSSFLGGSNNDAAYSIQVDGAGTVFVSGGTSSTDFPGTSGGLNATYKGGVSDGFIARIAPGGNSLIRSSYVGTSGYDQAHFVQLDLQGNVYLYGQTDGDYPVSPGVYSNANSRQFIHKINRELTTSLFSTVIGNGPASALNISPTAFLVDNCGQILLAGWGGQLSTSTSITNMPTTPDALIRTVTGGGYHYIMQLSANAENLVYATYFGNGNAHVDGGTSRFDKRGVIYESMCVGTVGTGGNDFTTPNAWATAKGSGSYNNAAFKMDVLQLNATFTASNIPAGPRIRRGCAPLTVYFTRPSLTGVSSIWDFGNSLTSTSNAVQVSTVYRNPGRYVAKLTVFDPANCLQSVSSTDTIEVFGLPPAAAGPDRTICEGNSVTISVPDAGPGVTYNWFPPVGLNTTSSRTVIASPTASTYYLLTTTTPNNCNSRDTVLVNVIPRVQVSIAASTTNEFTGTPISFTATSPRTSATLSYLWNFGDGQTSTERTPAHTYTEPGNYQVRLTTRSAQGECEDVQELAVLVRKYELPNIITPNNDGKNDTFKPFVAFQPVSIRIFDRWGKQVFEQANYVEGWGKDNVPSGLYYYKIDSNTGESWKGWVEVAR</sequence>
<keyword evidence="4" id="KW-1185">Reference proteome</keyword>
<dbReference type="Pfam" id="PF25778">
    <property type="entry name" value="DUF7948"/>
    <property type="match status" value="1"/>
</dbReference>
<dbReference type="SMART" id="SM00089">
    <property type="entry name" value="PKD"/>
    <property type="match status" value="2"/>
</dbReference>
<feature type="chain" id="PRO_5037227048" evidence="1">
    <location>
        <begin position="32"/>
        <end position="1077"/>
    </location>
</feature>
<dbReference type="InterPro" id="IPR044023">
    <property type="entry name" value="Ig_7"/>
</dbReference>
<dbReference type="Pfam" id="PF19081">
    <property type="entry name" value="Ig_7"/>
    <property type="match status" value="1"/>
</dbReference>
<evidence type="ECO:0000313" key="3">
    <source>
        <dbReference type="EMBL" id="MBD2768434.1"/>
    </source>
</evidence>
<evidence type="ECO:0000313" key="4">
    <source>
        <dbReference type="Proteomes" id="UP000612233"/>
    </source>
</evidence>
<dbReference type="Pfam" id="PF00801">
    <property type="entry name" value="PKD"/>
    <property type="match status" value="1"/>
</dbReference>
<dbReference type="Gene3D" id="2.60.40.10">
    <property type="entry name" value="Immunoglobulins"/>
    <property type="match status" value="2"/>
</dbReference>
<dbReference type="Pfam" id="PF06739">
    <property type="entry name" value="SBBP"/>
    <property type="match status" value="1"/>
</dbReference>
<dbReference type="InterPro" id="IPR010620">
    <property type="entry name" value="SBBP_repeat"/>
</dbReference>
<feature type="signal peptide" evidence="1">
    <location>
        <begin position="1"/>
        <end position="31"/>
    </location>
</feature>
<protein>
    <submittedName>
        <fullName evidence="3">PKD domain-containing protein</fullName>
    </submittedName>
</protein>
<dbReference type="RefSeq" id="WP_191005250.1">
    <property type="nucleotide sequence ID" value="NZ_JACXAD010000011.1"/>
</dbReference>